<evidence type="ECO:0000259" key="2">
    <source>
        <dbReference type="PROSITE" id="PS51733"/>
    </source>
</evidence>
<accession>A0A9Q6EJ40</accession>
<dbReference type="NCBIfam" id="TIGR00121">
    <property type="entry name" value="birA_ligase"/>
    <property type="match status" value="1"/>
</dbReference>
<dbReference type="PROSITE" id="PS51733">
    <property type="entry name" value="BPL_LPL_CATALYTIC"/>
    <property type="match status" value="1"/>
</dbReference>
<dbReference type="AlphaFoldDB" id="A0A9Q6EJ40"/>
<comment type="caution">
    <text evidence="3">The sequence shown here is derived from an EMBL/GenBank/DDBJ whole genome shotgun (WGS) entry which is preliminary data.</text>
</comment>
<dbReference type="GeneID" id="57095152"/>
<dbReference type="InterPro" id="IPR045864">
    <property type="entry name" value="aa-tRNA-synth_II/BPL/LPL"/>
</dbReference>
<evidence type="ECO:0000256" key="1">
    <source>
        <dbReference type="ARBA" id="ARBA00022598"/>
    </source>
</evidence>
<dbReference type="PANTHER" id="PTHR12835">
    <property type="entry name" value="BIOTIN PROTEIN LIGASE"/>
    <property type="match status" value="1"/>
</dbReference>
<dbReference type="RefSeq" id="WP_099067928.1">
    <property type="nucleotide sequence ID" value="NZ_LAHD01000099.1"/>
</dbReference>
<dbReference type="InterPro" id="IPR004143">
    <property type="entry name" value="BPL_LPL_catalytic"/>
</dbReference>
<dbReference type="EMBL" id="LAHD01000099">
    <property type="protein sequence ID" value="PHJ98463.1"/>
    <property type="molecule type" value="Genomic_DNA"/>
</dbReference>
<reference evidence="3 4" key="1">
    <citation type="submission" date="2015-02" db="EMBL/GenBank/DDBJ databases">
        <title>Nostoc linckia genome annotation.</title>
        <authorList>
            <person name="Zhou Z."/>
        </authorList>
    </citation>
    <scope>NUCLEOTIDE SEQUENCE [LARGE SCALE GENOMIC DNA]</scope>
    <source>
        <strain evidence="4">z8</strain>
    </source>
</reference>
<dbReference type="PANTHER" id="PTHR12835:SF5">
    <property type="entry name" value="BIOTIN--PROTEIN LIGASE"/>
    <property type="match status" value="1"/>
</dbReference>
<evidence type="ECO:0000313" key="4">
    <source>
        <dbReference type="Proteomes" id="UP000222310"/>
    </source>
</evidence>
<dbReference type="Pfam" id="PF03099">
    <property type="entry name" value="BPL_LplA_LipB"/>
    <property type="match status" value="1"/>
</dbReference>
<protein>
    <submittedName>
        <fullName evidence="3">Biotin--acetyl-CoA-carboxylase ligase</fullName>
    </submittedName>
</protein>
<proteinExistence type="predicted"/>
<dbReference type="Proteomes" id="UP000222310">
    <property type="component" value="Unassembled WGS sequence"/>
</dbReference>
<dbReference type="Gene3D" id="3.30.930.10">
    <property type="entry name" value="Bira Bifunctional Protein, Domain 2"/>
    <property type="match status" value="1"/>
</dbReference>
<dbReference type="InterPro" id="IPR004408">
    <property type="entry name" value="Biotin_CoA_COase_ligase"/>
</dbReference>
<sequence length="272" mass="29715">MGFNLQNLEAALKAGRKYPYLPFSVHFLETVSSTNQTLWDMLNLGANSGTVVIATSQTAGRGQWGRQWISPVGGLYLSVAISFDHKIEASDSYQLTFASAWGIASQLRQHNVNVGIKWPNDLVLNGRKLGGILTETKVKKAQITQAVIGVGINWINSVPETGINLESWQASQNFRPISCLEMLASTVLLGIESGVQCLFQEGINILLSRYLDLLTNMGDKVYVNNLSGTVVGVTPQGNLRIDLENYGTKELITPEIYIQPGTISLGYHKSSV</sequence>
<feature type="domain" description="BPL/LPL catalytic" evidence="2">
    <location>
        <begin position="15"/>
        <end position="199"/>
    </location>
</feature>
<evidence type="ECO:0000313" key="3">
    <source>
        <dbReference type="EMBL" id="PHJ98463.1"/>
    </source>
</evidence>
<dbReference type="SUPFAM" id="SSF55681">
    <property type="entry name" value="Class II aaRS and biotin synthetases"/>
    <property type="match status" value="1"/>
</dbReference>
<gene>
    <name evidence="3" type="ORF">VF08_26885</name>
</gene>
<organism evidence="3 4">
    <name type="scientific">Nostoc linckia z8</name>
    <dbReference type="NCBI Taxonomy" id="1628746"/>
    <lineage>
        <taxon>Bacteria</taxon>
        <taxon>Bacillati</taxon>
        <taxon>Cyanobacteriota</taxon>
        <taxon>Cyanophyceae</taxon>
        <taxon>Nostocales</taxon>
        <taxon>Nostocaceae</taxon>
        <taxon>Nostoc</taxon>
    </lineage>
</organism>
<name>A0A9Q6EJ40_NOSLI</name>
<dbReference type="CDD" id="cd16442">
    <property type="entry name" value="BPL"/>
    <property type="match status" value="1"/>
</dbReference>
<dbReference type="GO" id="GO:0004077">
    <property type="term" value="F:biotin--[biotin carboxyl-carrier protein] ligase activity"/>
    <property type="evidence" value="ECO:0007669"/>
    <property type="project" value="InterPro"/>
</dbReference>
<dbReference type="GO" id="GO:0005737">
    <property type="term" value="C:cytoplasm"/>
    <property type="evidence" value="ECO:0007669"/>
    <property type="project" value="TreeGrafter"/>
</dbReference>
<keyword evidence="1 3" id="KW-0436">Ligase</keyword>